<organism evidence="1 2">
    <name type="scientific">Sporothrix epigloea</name>
    <dbReference type="NCBI Taxonomy" id="1892477"/>
    <lineage>
        <taxon>Eukaryota</taxon>
        <taxon>Fungi</taxon>
        <taxon>Dikarya</taxon>
        <taxon>Ascomycota</taxon>
        <taxon>Pezizomycotina</taxon>
        <taxon>Sordariomycetes</taxon>
        <taxon>Sordariomycetidae</taxon>
        <taxon>Ophiostomatales</taxon>
        <taxon>Ophiostomataceae</taxon>
        <taxon>Sporothrix</taxon>
    </lineage>
</organism>
<accession>A0ABP0DQ37</accession>
<proteinExistence type="predicted"/>
<dbReference type="InterPro" id="IPR011008">
    <property type="entry name" value="Dimeric_a/b-barrel"/>
</dbReference>
<evidence type="ECO:0000313" key="1">
    <source>
        <dbReference type="EMBL" id="CAK7270399.1"/>
    </source>
</evidence>
<dbReference type="Pfam" id="PF13826">
    <property type="entry name" value="Monooxy_af470-like"/>
    <property type="match status" value="1"/>
</dbReference>
<name>A0ABP0DQ37_9PEZI</name>
<comment type="caution">
    <text evidence="1">The sequence shown here is derived from an EMBL/GenBank/DDBJ whole genome shotgun (WGS) entry which is preliminary data.</text>
</comment>
<sequence length="333" mass="36273">MINDTSNGIDIQEQSDVRMQADHRHGFQSVVPPTSSKPNGWTVLSASYIIKDAFRLHTLLAIGAGLQAILSAAAPKPWCFLPTAALLVLSPVVTFVQMVRPLLSIHGKWLTHSFLAGVVPGRSTAHLRTKGRLFGGQSASEGASGQGLVVFHFGARFNHPLGVLAPGARTMTKLFRATLSALSEDRTAYGLMGGDLFRGGASTRVSNDTILLVLYFRDVEGLQRFAGSAAHREAFQWLREVTKLGDDGKQKYSHLSAFHETFMVAPGAYESLYINTAPILLGNTFTEISQDDDGEVGEDDRSGENKLPIWHNSLVDADDNRLQTMKARLKQSL</sequence>
<dbReference type="InterPro" id="IPR025444">
    <property type="entry name" value="Monooxy_af470"/>
</dbReference>
<protein>
    <submittedName>
        <fullName evidence="1">Uncharacterized protein</fullName>
    </submittedName>
</protein>
<keyword evidence="2" id="KW-1185">Reference proteome</keyword>
<dbReference type="SUPFAM" id="SSF54909">
    <property type="entry name" value="Dimeric alpha+beta barrel"/>
    <property type="match status" value="1"/>
</dbReference>
<evidence type="ECO:0000313" key="2">
    <source>
        <dbReference type="Proteomes" id="UP001642501"/>
    </source>
</evidence>
<dbReference type="EMBL" id="CAWUOM010000072">
    <property type="protein sequence ID" value="CAK7270399.1"/>
    <property type="molecule type" value="Genomic_DNA"/>
</dbReference>
<reference evidence="1 2" key="1">
    <citation type="submission" date="2024-01" db="EMBL/GenBank/DDBJ databases">
        <authorList>
            <person name="Allen C."/>
            <person name="Tagirdzhanova G."/>
        </authorList>
    </citation>
    <scope>NUCLEOTIDE SEQUENCE [LARGE SCALE GENOMIC DNA]</scope>
    <source>
        <strain evidence="1 2">CBS 573.63</strain>
    </source>
</reference>
<gene>
    <name evidence="1" type="ORF">SEPCBS57363_004081</name>
</gene>
<dbReference type="Proteomes" id="UP001642501">
    <property type="component" value="Unassembled WGS sequence"/>
</dbReference>